<gene>
    <name evidence="2" type="ORF">C2R22_15195</name>
</gene>
<proteinExistence type="predicted"/>
<organism evidence="2 3">
    <name type="scientific">Salinigranum rubrum</name>
    <dbReference type="NCBI Taxonomy" id="755307"/>
    <lineage>
        <taxon>Archaea</taxon>
        <taxon>Methanobacteriati</taxon>
        <taxon>Methanobacteriota</taxon>
        <taxon>Stenosarchaea group</taxon>
        <taxon>Halobacteria</taxon>
        <taxon>Halobacteriales</taxon>
        <taxon>Haloferacaceae</taxon>
        <taxon>Salinigranum</taxon>
    </lineage>
</organism>
<keyword evidence="1" id="KW-0472">Membrane</keyword>
<feature type="transmembrane region" description="Helical" evidence="1">
    <location>
        <begin position="12"/>
        <end position="34"/>
    </location>
</feature>
<dbReference type="KEGG" id="srub:C2R22_15195"/>
<protein>
    <submittedName>
        <fullName evidence="2">Uncharacterized protein</fullName>
    </submittedName>
</protein>
<dbReference type="Proteomes" id="UP000236584">
    <property type="component" value="Chromosome"/>
</dbReference>
<dbReference type="EMBL" id="CP026309">
    <property type="protein sequence ID" value="AUV82817.1"/>
    <property type="molecule type" value="Genomic_DNA"/>
</dbReference>
<dbReference type="RefSeq" id="WP_103426506.1">
    <property type="nucleotide sequence ID" value="NZ_CP026309.1"/>
</dbReference>
<reference evidence="2 3" key="1">
    <citation type="submission" date="2018-01" db="EMBL/GenBank/DDBJ databases">
        <title>Complete genome sequence of Salinigranum rubrum GX10T, an extremely halophilic archaeon isolated from a marine solar saltern.</title>
        <authorList>
            <person name="Han S."/>
        </authorList>
    </citation>
    <scope>NUCLEOTIDE SEQUENCE [LARGE SCALE GENOMIC DNA]</scope>
    <source>
        <strain evidence="2 3">GX10</strain>
    </source>
</reference>
<accession>A0A2I8VLK5</accession>
<evidence type="ECO:0000313" key="3">
    <source>
        <dbReference type="Proteomes" id="UP000236584"/>
    </source>
</evidence>
<keyword evidence="3" id="KW-1185">Reference proteome</keyword>
<dbReference type="AlphaFoldDB" id="A0A2I8VLK5"/>
<name>A0A2I8VLK5_9EURY</name>
<evidence type="ECO:0000256" key="1">
    <source>
        <dbReference type="SAM" id="Phobius"/>
    </source>
</evidence>
<dbReference type="GeneID" id="35593465"/>
<evidence type="ECO:0000313" key="2">
    <source>
        <dbReference type="EMBL" id="AUV82817.1"/>
    </source>
</evidence>
<feature type="transmembrane region" description="Helical" evidence="1">
    <location>
        <begin position="86"/>
        <end position="102"/>
    </location>
</feature>
<feature type="transmembrane region" description="Helical" evidence="1">
    <location>
        <begin position="55"/>
        <end position="74"/>
    </location>
</feature>
<keyword evidence="1" id="KW-1133">Transmembrane helix</keyword>
<sequence length="114" mass="11911">MQFALPPLTDLAAFGFLTLVVLAVTGFVGALLYLDHRQTMALIASGQYADAKRDGRAWVLAAGLVLVAIGVGQAAESVAAGMPPEGLTLALVGVAALVYYVVRRRERPSDVIDA</sequence>
<dbReference type="OrthoDB" id="293361at2157"/>
<keyword evidence="1" id="KW-0812">Transmembrane</keyword>